<evidence type="ECO:0000313" key="3">
    <source>
        <dbReference type="Proteomes" id="UP000597762"/>
    </source>
</evidence>
<dbReference type="Proteomes" id="UP000597762">
    <property type="component" value="Unassembled WGS sequence"/>
</dbReference>
<feature type="transmembrane region" description="Helical" evidence="1">
    <location>
        <begin position="237"/>
        <end position="259"/>
    </location>
</feature>
<sequence length="261" mass="29184">MALAISLSFSLSVSPSRSLALSLLLYSCASLFSPLLRLFFLCSSCFCFLSFFEIIPGLFHLLCCHFYFKSFVPLFCFSLSLSLSLSLSPFSSMPTFSLPSFLSLFILPRHPSLYIYSFLSLCPTLFFHAILLSTFISFSLSLSLSLYSSSPSFSLHSYLSPSPTLFFLAILLSTFIYFSLSPSHLLFHANLLSTLISFSLSLSLLILSRHPSRYIHIFLSLFPPPYSSTSSFSLPSFLSLSLSLSLYSLYINFFLSVSFSP</sequence>
<gene>
    <name evidence="2" type="ORF">SPHA_63964</name>
</gene>
<dbReference type="AlphaFoldDB" id="A0A812E0E7"/>
<reference evidence="2" key="1">
    <citation type="submission" date="2021-01" db="EMBL/GenBank/DDBJ databases">
        <authorList>
            <person name="Li R."/>
            <person name="Bekaert M."/>
        </authorList>
    </citation>
    <scope>NUCLEOTIDE SEQUENCE</scope>
    <source>
        <strain evidence="2">Farmed</strain>
    </source>
</reference>
<keyword evidence="1" id="KW-0812">Transmembrane</keyword>
<evidence type="ECO:0000313" key="2">
    <source>
        <dbReference type="EMBL" id="CAE1312792.1"/>
    </source>
</evidence>
<accession>A0A812E0E7</accession>
<comment type="caution">
    <text evidence="2">The sequence shown here is derived from an EMBL/GenBank/DDBJ whole genome shotgun (WGS) entry which is preliminary data.</text>
</comment>
<name>A0A812E0E7_ACAPH</name>
<protein>
    <submittedName>
        <fullName evidence="2">Uncharacterized protein</fullName>
    </submittedName>
</protein>
<feature type="transmembrane region" description="Helical" evidence="1">
    <location>
        <begin position="186"/>
        <end position="207"/>
    </location>
</feature>
<feature type="transmembrane region" description="Helical" evidence="1">
    <location>
        <begin position="113"/>
        <end position="146"/>
    </location>
</feature>
<organism evidence="2 3">
    <name type="scientific">Acanthosepion pharaonis</name>
    <name type="common">Pharaoh cuttlefish</name>
    <name type="synonym">Sepia pharaonis</name>
    <dbReference type="NCBI Taxonomy" id="158019"/>
    <lineage>
        <taxon>Eukaryota</taxon>
        <taxon>Metazoa</taxon>
        <taxon>Spiralia</taxon>
        <taxon>Lophotrochozoa</taxon>
        <taxon>Mollusca</taxon>
        <taxon>Cephalopoda</taxon>
        <taxon>Coleoidea</taxon>
        <taxon>Decapodiformes</taxon>
        <taxon>Sepiida</taxon>
        <taxon>Sepiina</taxon>
        <taxon>Sepiidae</taxon>
        <taxon>Acanthosepion</taxon>
    </lineage>
</organism>
<evidence type="ECO:0000256" key="1">
    <source>
        <dbReference type="SAM" id="Phobius"/>
    </source>
</evidence>
<keyword evidence="1" id="KW-0472">Membrane</keyword>
<feature type="transmembrane region" description="Helical" evidence="1">
    <location>
        <begin position="158"/>
        <end position="180"/>
    </location>
</feature>
<dbReference type="EMBL" id="CAHIKZ030004601">
    <property type="protein sequence ID" value="CAE1312792.1"/>
    <property type="molecule type" value="Genomic_DNA"/>
</dbReference>
<proteinExistence type="predicted"/>
<keyword evidence="3" id="KW-1185">Reference proteome</keyword>
<feature type="transmembrane region" description="Helical" evidence="1">
    <location>
        <begin position="36"/>
        <end position="59"/>
    </location>
</feature>
<keyword evidence="1" id="KW-1133">Transmembrane helix</keyword>